<proteinExistence type="predicted"/>
<dbReference type="AlphaFoldDB" id="A0A4Y2HKM3"/>
<comment type="caution">
    <text evidence="1">The sequence shown here is derived from an EMBL/GenBank/DDBJ whole genome shotgun (WGS) entry which is preliminary data.</text>
</comment>
<sequence>MRHRECFTLQQRHLTSIIRPYAGATCDSLFLQHDDARPDAAQLVEKNCCEKTILRMDFPSCFPDLHPTDHTCRSSNCLMHLTHSLKSSRIFELLWQSNGICSLMSY</sequence>
<dbReference type="EMBL" id="BGPR01002001">
    <property type="protein sequence ID" value="GBM65916.1"/>
    <property type="molecule type" value="Genomic_DNA"/>
</dbReference>
<dbReference type="Proteomes" id="UP000499080">
    <property type="component" value="Unassembled WGS sequence"/>
</dbReference>
<accession>A0A4Y2HKM3</accession>
<evidence type="ECO:0000313" key="1">
    <source>
        <dbReference type="EMBL" id="GBM65916.1"/>
    </source>
</evidence>
<evidence type="ECO:0000313" key="2">
    <source>
        <dbReference type="Proteomes" id="UP000499080"/>
    </source>
</evidence>
<protein>
    <submittedName>
        <fullName evidence="1">Uncharacterized protein</fullName>
    </submittedName>
</protein>
<dbReference type="Gene3D" id="3.30.420.10">
    <property type="entry name" value="Ribonuclease H-like superfamily/Ribonuclease H"/>
    <property type="match status" value="1"/>
</dbReference>
<gene>
    <name evidence="1" type="ORF">AVEN_156974_1</name>
</gene>
<reference evidence="1 2" key="1">
    <citation type="journal article" date="2019" name="Sci. Rep.">
        <title>Orb-weaving spider Araneus ventricosus genome elucidates the spidroin gene catalogue.</title>
        <authorList>
            <person name="Kono N."/>
            <person name="Nakamura H."/>
            <person name="Ohtoshi R."/>
            <person name="Moran D.A.P."/>
            <person name="Shinohara A."/>
            <person name="Yoshida Y."/>
            <person name="Fujiwara M."/>
            <person name="Mori M."/>
            <person name="Tomita M."/>
            <person name="Arakawa K."/>
        </authorList>
    </citation>
    <scope>NUCLEOTIDE SEQUENCE [LARGE SCALE GENOMIC DNA]</scope>
</reference>
<dbReference type="GO" id="GO:0003676">
    <property type="term" value="F:nucleic acid binding"/>
    <property type="evidence" value="ECO:0007669"/>
    <property type="project" value="InterPro"/>
</dbReference>
<dbReference type="InterPro" id="IPR036397">
    <property type="entry name" value="RNaseH_sf"/>
</dbReference>
<organism evidence="1 2">
    <name type="scientific">Araneus ventricosus</name>
    <name type="common">Orbweaver spider</name>
    <name type="synonym">Epeira ventricosa</name>
    <dbReference type="NCBI Taxonomy" id="182803"/>
    <lineage>
        <taxon>Eukaryota</taxon>
        <taxon>Metazoa</taxon>
        <taxon>Ecdysozoa</taxon>
        <taxon>Arthropoda</taxon>
        <taxon>Chelicerata</taxon>
        <taxon>Arachnida</taxon>
        <taxon>Araneae</taxon>
        <taxon>Araneomorphae</taxon>
        <taxon>Entelegynae</taxon>
        <taxon>Araneoidea</taxon>
        <taxon>Araneidae</taxon>
        <taxon>Araneus</taxon>
    </lineage>
</organism>
<name>A0A4Y2HKM3_ARAVE</name>
<keyword evidence="2" id="KW-1185">Reference proteome</keyword>